<organism evidence="1 2">
    <name type="scientific">Ascaris lumbricoides</name>
    <name type="common">Giant roundworm</name>
    <dbReference type="NCBI Taxonomy" id="6252"/>
    <lineage>
        <taxon>Eukaryota</taxon>
        <taxon>Metazoa</taxon>
        <taxon>Ecdysozoa</taxon>
        <taxon>Nematoda</taxon>
        <taxon>Chromadorea</taxon>
        <taxon>Rhabditida</taxon>
        <taxon>Spirurina</taxon>
        <taxon>Ascaridomorpha</taxon>
        <taxon>Ascaridoidea</taxon>
        <taxon>Ascarididae</taxon>
        <taxon>Ascaris</taxon>
    </lineage>
</organism>
<dbReference type="AlphaFoldDB" id="A0A9J2P8C4"/>
<protein>
    <submittedName>
        <fullName evidence="2">Uncharacterized protein</fullName>
    </submittedName>
</protein>
<proteinExistence type="predicted"/>
<keyword evidence="1" id="KW-1185">Reference proteome</keyword>
<accession>A0A9J2P8C4</accession>
<evidence type="ECO:0000313" key="1">
    <source>
        <dbReference type="Proteomes" id="UP000036681"/>
    </source>
</evidence>
<name>A0A9J2P8C4_ASCLU</name>
<dbReference type="Proteomes" id="UP000036681">
    <property type="component" value="Unplaced"/>
</dbReference>
<reference evidence="2" key="1">
    <citation type="submission" date="2023-03" db="UniProtKB">
        <authorList>
            <consortium name="WormBaseParasite"/>
        </authorList>
    </citation>
    <scope>IDENTIFICATION</scope>
</reference>
<dbReference type="WBParaSite" id="ALUE_0000594601-mRNA-1">
    <property type="protein sequence ID" value="ALUE_0000594601-mRNA-1"/>
    <property type="gene ID" value="ALUE_0000594601"/>
</dbReference>
<sequence>MINTICAFPVNIFCTYKAHLSHCFCRKKALLTNSNMRKNYMSTLLLSNVNVEVTHH</sequence>
<evidence type="ECO:0000313" key="2">
    <source>
        <dbReference type="WBParaSite" id="ALUE_0000594601-mRNA-1"/>
    </source>
</evidence>